<organism evidence="2 3">
    <name type="scientific">Ancylobacter oerskovii</name>
    <dbReference type="NCBI Taxonomy" id="459519"/>
    <lineage>
        <taxon>Bacteria</taxon>
        <taxon>Pseudomonadati</taxon>
        <taxon>Pseudomonadota</taxon>
        <taxon>Alphaproteobacteria</taxon>
        <taxon>Hyphomicrobiales</taxon>
        <taxon>Xanthobacteraceae</taxon>
        <taxon>Ancylobacter</taxon>
    </lineage>
</organism>
<dbReference type="RefSeq" id="WP_213351981.1">
    <property type="nucleotide sequence ID" value="NZ_JAHBGB010000015.1"/>
</dbReference>
<evidence type="ECO:0000259" key="1">
    <source>
        <dbReference type="Pfam" id="PF06048"/>
    </source>
</evidence>
<reference evidence="3" key="1">
    <citation type="journal article" date="2019" name="Int. J. Syst. Evol. Microbiol.">
        <title>The Global Catalogue of Microorganisms (GCM) 10K type strain sequencing project: providing services to taxonomists for standard genome sequencing and annotation.</title>
        <authorList>
            <consortium name="The Broad Institute Genomics Platform"/>
            <consortium name="The Broad Institute Genome Sequencing Center for Infectious Disease"/>
            <person name="Wu L."/>
            <person name="Ma J."/>
        </authorList>
    </citation>
    <scope>NUCLEOTIDE SEQUENCE [LARGE SCALE GENOMIC DNA]</scope>
    <source>
        <strain evidence="3">CCM 7435</strain>
    </source>
</reference>
<sequence length="422" mass="46364">MDAGLMFAPLSADEVAAARQSTPTAGAKRPIIPVPADAPPMAFRHPKLGAPSRSWPYYNATGELVGYVCRWDFAGADGEPAKEILPVTYCELEDGKRGWRSKGMPAPRPFFALPDIIANPTAWVLITEGEKTCDAARDLFPDMVATTPAHGAKSPHLTDFSPLAGRTVVIATDYDQPGRATDKGKPLHPGWDFGDKVCELARAAGAACVLHLAPERLGAWFWRDGEKILRDFPLKDGWDLADAADEGWTEEAIAEIRKDPAFLSPYLDAAERVDAADEDDDPTPGMFRSWPHGVEKRVDHKDKETGAITTEWKWFCSQLDIAAETRSSDGEEWGRLLTVTDRDGRRKQWAMPMAMLAGDGTAYRERLLSLGLIMAPGKFARDALHEYISTARPDEKARCVGRVGWHGKSFILSNQTVDPDHG</sequence>
<dbReference type="InterPro" id="IPR034154">
    <property type="entry name" value="TOPRIM_DnaG/twinkle"/>
</dbReference>
<accession>A0ABW4YVT6</accession>
<dbReference type="CDD" id="cd01029">
    <property type="entry name" value="TOPRIM_primases"/>
    <property type="match status" value="1"/>
</dbReference>
<gene>
    <name evidence="2" type="ORF">ACFSNC_07545</name>
</gene>
<protein>
    <submittedName>
        <fullName evidence="2">DUF927 domain-containing protein</fullName>
    </submittedName>
</protein>
<dbReference type="EMBL" id="JBHUHD010000001">
    <property type="protein sequence ID" value="MFD2140244.1"/>
    <property type="molecule type" value="Genomic_DNA"/>
</dbReference>
<feature type="domain" description="DUF927" evidence="1">
    <location>
        <begin position="292"/>
        <end position="417"/>
    </location>
</feature>
<dbReference type="InterPro" id="IPR009270">
    <property type="entry name" value="DUF927"/>
</dbReference>
<dbReference type="Proteomes" id="UP001597299">
    <property type="component" value="Unassembled WGS sequence"/>
</dbReference>
<comment type="caution">
    <text evidence="2">The sequence shown here is derived from an EMBL/GenBank/DDBJ whole genome shotgun (WGS) entry which is preliminary data.</text>
</comment>
<name>A0ABW4YVT6_9HYPH</name>
<evidence type="ECO:0000313" key="2">
    <source>
        <dbReference type="EMBL" id="MFD2140244.1"/>
    </source>
</evidence>
<dbReference type="Pfam" id="PF06048">
    <property type="entry name" value="DUF927"/>
    <property type="match status" value="1"/>
</dbReference>
<evidence type="ECO:0000313" key="3">
    <source>
        <dbReference type="Proteomes" id="UP001597299"/>
    </source>
</evidence>
<proteinExistence type="predicted"/>
<keyword evidence="3" id="KW-1185">Reference proteome</keyword>